<dbReference type="AlphaFoldDB" id="A0A0F9DEW3"/>
<evidence type="ECO:0000256" key="1">
    <source>
        <dbReference type="SAM" id="MobiDB-lite"/>
    </source>
</evidence>
<feature type="region of interest" description="Disordered" evidence="1">
    <location>
        <begin position="108"/>
        <end position="128"/>
    </location>
</feature>
<comment type="caution">
    <text evidence="2">The sequence shown here is derived from an EMBL/GenBank/DDBJ whole genome shotgun (WGS) entry which is preliminary data.</text>
</comment>
<reference evidence="2" key="1">
    <citation type="journal article" date="2015" name="Nature">
        <title>Complex archaea that bridge the gap between prokaryotes and eukaryotes.</title>
        <authorList>
            <person name="Spang A."/>
            <person name="Saw J.H."/>
            <person name="Jorgensen S.L."/>
            <person name="Zaremba-Niedzwiedzka K."/>
            <person name="Martijn J."/>
            <person name="Lind A.E."/>
            <person name="van Eijk R."/>
            <person name="Schleper C."/>
            <person name="Guy L."/>
            <person name="Ettema T.J."/>
        </authorList>
    </citation>
    <scope>NUCLEOTIDE SEQUENCE</scope>
</reference>
<accession>A0A0F9DEW3</accession>
<gene>
    <name evidence="2" type="ORF">LCGC14_2496630</name>
</gene>
<evidence type="ECO:0000313" key="2">
    <source>
        <dbReference type="EMBL" id="KKL16331.1"/>
    </source>
</evidence>
<proteinExistence type="predicted"/>
<feature type="non-terminal residue" evidence="2">
    <location>
        <position position="147"/>
    </location>
</feature>
<dbReference type="EMBL" id="LAZR01039706">
    <property type="protein sequence ID" value="KKL16331.1"/>
    <property type="molecule type" value="Genomic_DNA"/>
</dbReference>
<name>A0A0F9DEW3_9ZZZZ</name>
<organism evidence="2">
    <name type="scientific">marine sediment metagenome</name>
    <dbReference type="NCBI Taxonomy" id="412755"/>
    <lineage>
        <taxon>unclassified sequences</taxon>
        <taxon>metagenomes</taxon>
        <taxon>ecological metagenomes</taxon>
    </lineage>
</organism>
<protein>
    <submittedName>
        <fullName evidence="2">Uncharacterized protein</fullName>
    </submittedName>
</protein>
<sequence>MDPLAWQRYKLEKARESRNRAKRKIAGEVRALHVELSDPMHVPVPRTLLDGLPALAIVDSALPLVGAQANRVQALENAALCTTCSRSHVTGDGSQGYRDCETRAVGNDWRKGRAPRPTTPGAYYDPRDGTYLRARRNPQAFWGAATN</sequence>